<keyword evidence="3" id="KW-0233">DNA recombination</keyword>
<evidence type="ECO:0000256" key="4">
    <source>
        <dbReference type="PROSITE-ProRule" id="PRU01248"/>
    </source>
</evidence>
<organism evidence="6 7">
    <name type="scientific">Haloarcula terrestris</name>
    <dbReference type="NCBI Taxonomy" id="2950533"/>
    <lineage>
        <taxon>Archaea</taxon>
        <taxon>Methanobacteriati</taxon>
        <taxon>Methanobacteriota</taxon>
        <taxon>Stenosarchaea group</taxon>
        <taxon>Halobacteria</taxon>
        <taxon>Halobacteriales</taxon>
        <taxon>Haloarculaceae</taxon>
        <taxon>Haloarcula</taxon>
    </lineage>
</organism>
<dbReference type="PANTHER" id="PTHR30349:SF41">
    <property type="entry name" value="INTEGRASE_RECOMBINASE PROTEIN MJ0367-RELATED"/>
    <property type="match status" value="1"/>
</dbReference>
<dbReference type="Proteomes" id="UP001253439">
    <property type="component" value="Unassembled WGS sequence"/>
</dbReference>
<evidence type="ECO:0000256" key="2">
    <source>
        <dbReference type="ARBA" id="ARBA00023125"/>
    </source>
</evidence>
<dbReference type="Gene3D" id="1.10.150.130">
    <property type="match status" value="1"/>
</dbReference>
<name>A0AAE4EWC4_9EURY</name>
<dbReference type="InterPro" id="IPR050090">
    <property type="entry name" value="Tyrosine_recombinase_XerCD"/>
</dbReference>
<dbReference type="InterPro" id="IPR010998">
    <property type="entry name" value="Integrase_recombinase_N"/>
</dbReference>
<comment type="caution">
    <text evidence="6">The sequence shown here is derived from an EMBL/GenBank/DDBJ whole genome shotgun (WGS) entry which is preliminary data.</text>
</comment>
<evidence type="ECO:0000256" key="3">
    <source>
        <dbReference type="ARBA" id="ARBA00023172"/>
    </source>
</evidence>
<accession>A0AAE4EWC4</accession>
<dbReference type="PROSITE" id="PS51900">
    <property type="entry name" value="CB"/>
    <property type="match status" value="1"/>
</dbReference>
<evidence type="ECO:0000313" key="7">
    <source>
        <dbReference type="Proteomes" id="UP001253439"/>
    </source>
</evidence>
<dbReference type="InterPro" id="IPR011010">
    <property type="entry name" value="DNA_brk_join_enz"/>
</dbReference>
<dbReference type="GO" id="GO:0015074">
    <property type="term" value="P:DNA integration"/>
    <property type="evidence" value="ECO:0007669"/>
    <property type="project" value="UniProtKB-KW"/>
</dbReference>
<evidence type="ECO:0000313" key="6">
    <source>
        <dbReference type="EMBL" id="MDS0221410.1"/>
    </source>
</evidence>
<dbReference type="AlphaFoldDB" id="A0AAE4EWC4"/>
<dbReference type="GO" id="GO:0006310">
    <property type="term" value="P:DNA recombination"/>
    <property type="evidence" value="ECO:0007669"/>
    <property type="project" value="UniProtKB-KW"/>
</dbReference>
<dbReference type="Gene3D" id="1.10.443.10">
    <property type="entry name" value="Intergrase catalytic core"/>
    <property type="match status" value="1"/>
</dbReference>
<keyword evidence="1" id="KW-0229">DNA integration</keyword>
<evidence type="ECO:0000259" key="5">
    <source>
        <dbReference type="PROSITE" id="PS51900"/>
    </source>
</evidence>
<dbReference type="RefSeq" id="WP_310896059.1">
    <property type="nucleotide sequence ID" value="NZ_JAMQOM010000003.1"/>
</dbReference>
<sequence>MMDPNVDNPEEKTTPRQARRQFLNARKGEYKQSTNRSYEYPTKHFVEFCEKHGIDTTGEINSYALESWKEARKQEDLKLITVHNNVKHVRVFIRWCERNQLIEQGTADLMDIPKVTNSQSVSETTIELDHAEQVLRYLNTYEYASRQHAVFKTLWHTGCRASGAIALDLRDFKPDHDGTPILKFRNRKSTGTPLKNKDASERNVGISENLRDVLVDYIEGKRHDVRDDFDRNPLFTTRNGRVRRQRIYKNYQKKGGTIWGLTSIIGRLKYG</sequence>
<gene>
    <name evidence="6" type="ORF">NDI54_08620</name>
</gene>
<keyword evidence="2 4" id="KW-0238">DNA-binding</keyword>
<dbReference type="SUPFAM" id="SSF56349">
    <property type="entry name" value="DNA breaking-rejoining enzymes"/>
    <property type="match status" value="1"/>
</dbReference>
<dbReference type="InterPro" id="IPR044068">
    <property type="entry name" value="CB"/>
</dbReference>
<keyword evidence="7" id="KW-1185">Reference proteome</keyword>
<dbReference type="InterPro" id="IPR013762">
    <property type="entry name" value="Integrase-like_cat_sf"/>
</dbReference>
<evidence type="ECO:0000256" key="1">
    <source>
        <dbReference type="ARBA" id="ARBA00022908"/>
    </source>
</evidence>
<reference evidence="6 7" key="1">
    <citation type="submission" date="2022-06" db="EMBL/GenBank/DDBJ databases">
        <title>Haloarcula sp. a new haloarchaeum isolate from saline soil.</title>
        <authorList>
            <person name="Strakova D."/>
            <person name="Galisteo C."/>
            <person name="Sanchez-Porro C."/>
            <person name="Ventosa A."/>
        </authorList>
    </citation>
    <scope>NUCLEOTIDE SEQUENCE [LARGE SCALE GENOMIC DNA]</scope>
    <source>
        <strain evidence="6 7">S1AR25-5A</strain>
    </source>
</reference>
<proteinExistence type="predicted"/>
<dbReference type="PANTHER" id="PTHR30349">
    <property type="entry name" value="PHAGE INTEGRASE-RELATED"/>
    <property type="match status" value="1"/>
</dbReference>
<dbReference type="GO" id="GO:0003677">
    <property type="term" value="F:DNA binding"/>
    <property type="evidence" value="ECO:0007669"/>
    <property type="project" value="UniProtKB-UniRule"/>
</dbReference>
<dbReference type="CDD" id="cd00397">
    <property type="entry name" value="DNA_BRE_C"/>
    <property type="match status" value="1"/>
</dbReference>
<dbReference type="EMBL" id="JAMQOM010000003">
    <property type="protein sequence ID" value="MDS0221410.1"/>
    <property type="molecule type" value="Genomic_DNA"/>
</dbReference>
<feature type="domain" description="Core-binding (CB)" evidence="5">
    <location>
        <begin position="13"/>
        <end position="97"/>
    </location>
</feature>
<protein>
    <recommendedName>
        <fullName evidence="5">Core-binding (CB) domain-containing protein</fullName>
    </recommendedName>
</protein>